<dbReference type="Pfam" id="PF00295">
    <property type="entry name" value="Glyco_hydro_28"/>
    <property type="match status" value="1"/>
</dbReference>
<dbReference type="PANTHER" id="PTHR31736">
    <property type="match status" value="1"/>
</dbReference>
<accession>A0A1G8SIN1</accession>
<dbReference type="InterPro" id="IPR011050">
    <property type="entry name" value="Pectin_lyase_fold/virulence"/>
</dbReference>
<dbReference type="PANTHER" id="PTHR31736:SF9">
    <property type="entry name" value="ENDO-XYLOGALACTURONAN HYDROLASE A-RELATED"/>
    <property type="match status" value="1"/>
</dbReference>
<protein>
    <submittedName>
        <fullName evidence="10">Glycosyl hydrolases family 28</fullName>
    </submittedName>
</protein>
<dbReference type="SUPFAM" id="SSF51126">
    <property type="entry name" value="Pectin lyase-like"/>
    <property type="match status" value="1"/>
</dbReference>
<dbReference type="EMBL" id="FNEO01000002">
    <property type="protein sequence ID" value="SDJ28510.1"/>
    <property type="molecule type" value="Genomic_DNA"/>
</dbReference>
<evidence type="ECO:0000256" key="5">
    <source>
        <dbReference type="ARBA" id="ARBA00023277"/>
    </source>
</evidence>
<dbReference type="InterPro" id="IPR000743">
    <property type="entry name" value="Glyco_hydro_28"/>
</dbReference>
<reference evidence="10 11" key="1">
    <citation type="submission" date="2016-10" db="EMBL/GenBank/DDBJ databases">
        <authorList>
            <person name="Varghese N."/>
            <person name="Submissions S."/>
        </authorList>
    </citation>
    <scope>NUCLEOTIDE SEQUENCE [LARGE SCALE GENOMIC DNA]</scope>
    <source>
        <strain evidence="10 11">Gm-149</strain>
    </source>
</reference>
<keyword evidence="3 9" id="KW-0378">Hydrolase</keyword>
<evidence type="ECO:0000256" key="2">
    <source>
        <dbReference type="ARBA" id="ARBA00022737"/>
    </source>
</evidence>
<dbReference type="SMART" id="SM00710">
    <property type="entry name" value="PbH1"/>
    <property type="match status" value="4"/>
</dbReference>
<keyword evidence="11" id="KW-1185">Reference proteome</keyword>
<gene>
    <name evidence="10" type="ORF">SAMN05192550_1811</name>
</gene>
<organism evidence="10 11">
    <name type="scientific">Flavobacterium glycines</name>
    <dbReference type="NCBI Taxonomy" id="551990"/>
    <lineage>
        <taxon>Bacteria</taxon>
        <taxon>Pseudomonadati</taxon>
        <taxon>Bacteroidota</taxon>
        <taxon>Flavobacteriia</taxon>
        <taxon>Flavobacteriales</taxon>
        <taxon>Flavobacteriaceae</taxon>
        <taxon>Flavobacterium</taxon>
    </lineage>
</organism>
<evidence type="ECO:0000256" key="1">
    <source>
        <dbReference type="ARBA" id="ARBA00008834"/>
    </source>
</evidence>
<dbReference type="Proteomes" id="UP000182367">
    <property type="component" value="Unassembled WGS sequence"/>
</dbReference>
<evidence type="ECO:0000313" key="10">
    <source>
        <dbReference type="EMBL" id="SDJ28510.1"/>
    </source>
</evidence>
<keyword evidence="7" id="KW-0624">Polysaccharide degradation</keyword>
<proteinExistence type="inferred from homology"/>
<name>A0A1G8SIN1_9FLAO</name>
<evidence type="ECO:0000256" key="4">
    <source>
        <dbReference type="ARBA" id="ARBA00023180"/>
    </source>
</evidence>
<evidence type="ECO:0000256" key="7">
    <source>
        <dbReference type="ARBA" id="ARBA00023326"/>
    </source>
</evidence>
<dbReference type="InterPro" id="IPR012334">
    <property type="entry name" value="Pectin_lyas_fold"/>
</dbReference>
<keyword evidence="2" id="KW-0677">Repeat</keyword>
<comment type="similarity">
    <text evidence="1 9">Belongs to the glycosyl hydrolase 28 family.</text>
</comment>
<dbReference type="InterPro" id="IPR006626">
    <property type="entry name" value="PbH1"/>
</dbReference>
<evidence type="ECO:0000256" key="3">
    <source>
        <dbReference type="ARBA" id="ARBA00022801"/>
    </source>
</evidence>
<keyword evidence="4" id="KW-0325">Glycoprotein</keyword>
<comment type="caution">
    <text evidence="10">The sequence shown here is derived from an EMBL/GenBank/DDBJ whole genome shotgun (WGS) entry which is preliminary data.</text>
</comment>
<evidence type="ECO:0000256" key="8">
    <source>
        <dbReference type="ARBA" id="ARBA00037278"/>
    </source>
</evidence>
<dbReference type="GO" id="GO:0016787">
    <property type="term" value="F:hydrolase activity"/>
    <property type="evidence" value="ECO:0007669"/>
    <property type="project" value="UniProtKB-KW"/>
</dbReference>
<sequence>MKNRIVLNMNKTFFTILGLLMIFQLSAQELITYEAPGGYKYSAHNDDFTVLVRTPKGEWKDLFEYNVEVDLDTKSIASMAYFDFSGKVEVMIKKNNGLVNKVNIRPAILGIQHIVKGNTITFSLDKPSKLSIEIDGDRLHNLHLFANALEKNKPNPKDPNVIYFGPGVHQPNDQPGNVYHIPSGKTVYIDGGAIVKAKFLISDAKDVTIRGRGIIMQPERGVEIRNSKNVIIDGLTFINPSHYTVYGGQSNDLTIRNIKSFSSKGWSDGIDLMSCSNVEIDDVFMRNSDDCIAIYGHRWDFYGDAKNYLIHNSVLWADIAHPTNIGLHGDAEGKGNLIENITFSDIDILEHDEDDRNYQGCLAISASDNNLVKNIRYENIRIDDIQEGQLFNFRVYFNEKYSNAPGKGIQNLVLSNISYNGRPVNPSLLEGFSKDRLIQDVEINNFKINGELIQEDKTNNYVIKRFAQNINFK</sequence>
<keyword evidence="5" id="KW-0119">Carbohydrate metabolism</keyword>
<comment type="function">
    <text evidence="8">Pectinolytic enzyme involved in the degradation of xylogalacturonan (xga), a galacturonan backbone heavily substituted with xylose, and which is one important component of the hairy regions of pectin. Activity requires a galacturonic acid backbone substituted with xylose.</text>
</comment>
<evidence type="ECO:0000256" key="9">
    <source>
        <dbReference type="RuleBase" id="RU361169"/>
    </source>
</evidence>
<dbReference type="Gene3D" id="2.160.20.10">
    <property type="entry name" value="Single-stranded right-handed beta-helix, Pectin lyase-like"/>
    <property type="match status" value="1"/>
</dbReference>
<evidence type="ECO:0000256" key="6">
    <source>
        <dbReference type="ARBA" id="ARBA00023295"/>
    </source>
</evidence>
<evidence type="ECO:0000313" key="11">
    <source>
        <dbReference type="Proteomes" id="UP000182367"/>
    </source>
</evidence>
<keyword evidence="6 9" id="KW-0326">Glycosidase</keyword>